<reference evidence="4" key="1">
    <citation type="journal article" date="2019" name="Int. J. Syst. Evol. Microbiol.">
        <title>The Global Catalogue of Microorganisms (GCM) 10K type strain sequencing project: providing services to taxonomists for standard genome sequencing and annotation.</title>
        <authorList>
            <consortium name="The Broad Institute Genomics Platform"/>
            <consortium name="The Broad Institute Genome Sequencing Center for Infectious Disease"/>
            <person name="Wu L."/>
            <person name="Ma J."/>
        </authorList>
    </citation>
    <scope>NUCLEOTIDE SEQUENCE [LARGE SCALE GENOMIC DNA]</scope>
    <source>
        <strain evidence="4">JCM 16014</strain>
    </source>
</reference>
<evidence type="ECO:0000259" key="2">
    <source>
        <dbReference type="Pfam" id="PF26526"/>
    </source>
</evidence>
<dbReference type="InterPro" id="IPR058488">
    <property type="entry name" value="DUF8175"/>
</dbReference>
<feature type="region of interest" description="Disordered" evidence="1">
    <location>
        <begin position="40"/>
        <end position="73"/>
    </location>
</feature>
<protein>
    <recommendedName>
        <fullName evidence="2">DUF8175 domain-containing protein</fullName>
    </recommendedName>
</protein>
<keyword evidence="4" id="KW-1185">Reference proteome</keyword>
<dbReference type="Pfam" id="PF26526">
    <property type="entry name" value="DUF8175"/>
    <property type="match status" value="1"/>
</dbReference>
<feature type="domain" description="DUF8175" evidence="2">
    <location>
        <begin position="55"/>
        <end position="225"/>
    </location>
</feature>
<dbReference type="Proteomes" id="UP001500751">
    <property type="component" value="Unassembled WGS sequence"/>
</dbReference>
<proteinExistence type="predicted"/>
<dbReference type="EMBL" id="BAAAQN010000017">
    <property type="protein sequence ID" value="GAA2031032.1"/>
    <property type="molecule type" value="Genomic_DNA"/>
</dbReference>
<evidence type="ECO:0000313" key="3">
    <source>
        <dbReference type="EMBL" id="GAA2031032.1"/>
    </source>
</evidence>
<organism evidence="3 4">
    <name type="scientific">Catenulispora yoronensis</name>
    <dbReference type="NCBI Taxonomy" id="450799"/>
    <lineage>
        <taxon>Bacteria</taxon>
        <taxon>Bacillati</taxon>
        <taxon>Actinomycetota</taxon>
        <taxon>Actinomycetes</taxon>
        <taxon>Catenulisporales</taxon>
        <taxon>Catenulisporaceae</taxon>
        <taxon>Catenulispora</taxon>
    </lineage>
</organism>
<comment type="caution">
    <text evidence="3">The sequence shown here is derived from an EMBL/GenBank/DDBJ whole genome shotgun (WGS) entry which is preliminary data.</text>
</comment>
<name>A0ABP5FT26_9ACTN</name>
<feature type="compositionally biased region" description="Polar residues" evidence="1">
    <location>
        <begin position="55"/>
        <end position="70"/>
    </location>
</feature>
<gene>
    <name evidence="3" type="ORF">GCM10009839_33620</name>
</gene>
<accession>A0ABP5FT26</accession>
<evidence type="ECO:0000313" key="4">
    <source>
        <dbReference type="Proteomes" id="UP001500751"/>
    </source>
</evidence>
<evidence type="ECO:0000256" key="1">
    <source>
        <dbReference type="SAM" id="MobiDB-lite"/>
    </source>
</evidence>
<sequence length="245" mass="25120">MSNEFLHPRRRTGRYAVLTAAGLAALTGIAYVAASAMSGTHASADSPSPRPNPLATASTPSADMPSSSGASAPVALTRGSQLVNGVSIEYPHTLAGAVSAASEYMTDLGSTLDPDRTAAVMRLVADPSYTDGPAEWAKGTSDARASLGLPTSGLLPSAAAVMLGPAEYQVRDASDDQVTVLLLARYTTSLPGTGTKSSNAVFPLRMHWAGGDWKVLKPDGTTYTSLAAAPGSDQARSLGWQEIGQ</sequence>